<evidence type="ECO:0000256" key="1">
    <source>
        <dbReference type="SAM" id="Phobius"/>
    </source>
</evidence>
<proteinExistence type="predicted"/>
<keyword evidence="1" id="KW-0812">Transmembrane</keyword>
<reference evidence="3 4" key="1">
    <citation type="submission" date="2018-07" db="EMBL/GenBank/DDBJ databases">
        <title>Genomic Encyclopedia of Type Strains, Phase IV (KMG-IV): sequencing the most valuable type-strain genomes for metagenomic binning, comparative biology and taxonomic classification.</title>
        <authorList>
            <person name="Goeker M."/>
        </authorList>
    </citation>
    <scope>NUCLEOTIDE SEQUENCE [LARGE SCALE GENOMIC DNA]</scope>
    <source>
        <strain evidence="3 4">DSM 44290</strain>
    </source>
</reference>
<dbReference type="InterPro" id="IPR003399">
    <property type="entry name" value="Mce/MlaD"/>
</dbReference>
<dbReference type="AlphaFoldDB" id="A0A370IE06"/>
<evidence type="ECO:0000259" key="2">
    <source>
        <dbReference type="Pfam" id="PF02470"/>
    </source>
</evidence>
<dbReference type="EMBL" id="QQBC01000002">
    <property type="protein sequence ID" value="RDI68371.1"/>
    <property type="molecule type" value="Genomic_DNA"/>
</dbReference>
<dbReference type="Proteomes" id="UP000254869">
    <property type="component" value="Unassembled WGS sequence"/>
</dbReference>
<organism evidence="3 4">
    <name type="scientific">Nocardia pseudobrasiliensis</name>
    <dbReference type="NCBI Taxonomy" id="45979"/>
    <lineage>
        <taxon>Bacteria</taxon>
        <taxon>Bacillati</taxon>
        <taxon>Actinomycetota</taxon>
        <taxon>Actinomycetes</taxon>
        <taxon>Mycobacteriales</taxon>
        <taxon>Nocardiaceae</taxon>
        <taxon>Nocardia</taxon>
    </lineage>
</organism>
<dbReference type="Pfam" id="PF02470">
    <property type="entry name" value="MlaD"/>
    <property type="match status" value="1"/>
</dbReference>
<keyword evidence="1" id="KW-1133">Transmembrane helix</keyword>
<protein>
    <submittedName>
        <fullName evidence="3">ABC-type transporter Mla subunit MlaD</fullName>
    </submittedName>
</protein>
<keyword evidence="1" id="KW-0472">Membrane</keyword>
<feature type="domain" description="Mce/MlaD" evidence="2">
    <location>
        <begin position="45"/>
        <end position="122"/>
    </location>
</feature>
<dbReference type="GO" id="GO:0005576">
    <property type="term" value="C:extracellular region"/>
    <property type="evidence" value="ECO:0007669"/>
    <property type="project" value="TreeGrafter"/>
</dbReference>
<accession>A0A370IE06</accession>
<comment type="caution">
    <text evidence="3">The sequence shown here is derived from an EMBL/GenBank/DDBJ whole genome shotgun (WGS) entry which is preliminary data.</text>
</comment>
<feature type="transmembrane region" description="Helical" evidence="1">
    <location>
        <begin position="15"/>
        <end position="35"/>
    </location>
</feature>
<dbReference type="STRING" id="1210086.GCA_001613105_01348"/>
<gene>
    <name evidence="3" type="ORF">DFR76_102772</name>
</gene>
<dbReference type="PANTHER" id="PTHR33371">
    <property type="entry name" value="INTERMEMBRANE PHOSPHOLIPID TRANSPORT SYSTEM BINDING PROTEIN MLAD-RELATED"/>
    <property type="match status" value="1"/>
</dbReference>
<keyword evidence="4" id="KW-1185">Reference proteome</keyword>
<evidence type="ECO:0000313" key="3">
    <source>
        <dbReference type="EMBL" id="RDI68371.1"/>
    </source>
</evidence>
<sequence>MSYLLVGSQQRQRRILITVGAATIAAMLLAAAIALRLPDRSTPETIHLTLATPDVGQGVRIGSKVILHGVPVGEVDAVTTEDHGVELAIRLQRNAVDGVTDAFDFDYRPVNYFGVTVVNLRPHGGGRPLADGQRITRAAEGDYTMAAMLDRSSVIVNGVVTDRMMDVLRRTADYATGLAPLIETGFIATNAIAETQRRLPSDQLRSLDAVLDPLPGFADAAITGTTAIRAMPSGHEVVDNFGPMNETMQLIATGFFGPLGALLGSHAGDFTPSTEMVRALSDAMGQSMAKARGGDRLQALLAGLDSAYSGPDGDKALRVRVVLDSLPALASALPLPPGGPR</sequence>
<name>A0A370IE06_9NOCA</name>
<dbReference type="InterPro" id="IPR052336">
    <property type="entry name" value="MlaD_Phospholipid_Transporter"/>
</dbReference>
<evidence type="ECO:0000313" key="4">
    <source>
        <dbReference type="Proteomes" id="UP000254869"/>
    </source>
</evidence>
<dbReference type="PANTHER" id="PTHR33371:SF16">
    <property type="entry name" value="MCE-FAMILY PROTEIN MCE3F"/>
    <property type="match status" value="1"/>
</dbReference>